<dbReference type="Gene3D" id="3.40.50.720">
    <property type="entry name" value="NAD(P)-binding Rossmann-like Domain"/>
    <property type="match status" value="1"/>
</dbReference>
<sequence>MADHHVVRLDLTGRTALVTGGGSGIGRACAARLAAAGAKVVVVDRNGAAAKEVAASIGGVAVEVDLTDTDALDQVDADVDVLVNNAGFQHVAPLAEFPPDTFAALQRVMVEAPFRLVRRALPHMYARGWGRVITISSVHGLRASPYKSAYVTAKHGVEGLSKVIALEGAPHGVTANCINPGYVRTPLVEGQIADQARTHGIPETEVLSTILLARSALKRLVEPDEVAELLAYLCTPEASFITGASIAMDGGWTAS</sequence>
<dbReference type="InterPro" id="IPR036291">
    <property type="entry name" value="NAD(P)-bd_dom_sf"/>
</dbReference>
<dbReference type="InterPro" id="IPR020904">
    <property type="entry name" value="Sc_DH/Rdtase_CS"/>
</dbReference>
<dbReference type="NCBIfam" id="TIGR01963">
    <property type="entry name" value="PHB_DH"/>
    <property type="match status" value="1"/>
</dbReference>
<dbReference type="PANTHER" id="PTHR42879">
    <property type="entry name" value="3-OXOACYL-(ACYL-CARRIER-PROTEIN) REDUCTASE"/>
    <property type="match status" value="1"/>
</dbReference>
<name>A0ABQ4CKP9_9ACTN</name>
<accession>A0ABQ4CKP9</accession>
<dbReference type="InterPro" id="IPR011294">
    <property type="entry name" value="3-OHbutyrate_DH"/>
</dbReference>
<comment type="similarity">
    <text evidence="1">Belongs to the short-chain dehydrogenases/reductases (SDR) family.</text>
</comment>
<dbReference type="NCBIfam" id="NF009093">
    <property type="entry name" value="PRK12429.1"/>
    <property type="match status" value="1"/>
</dbReference>
<dbReference type="PROSITE" id="PS00061">
    <property type="entry name" value="ADH_SHORT"/>
    <property type="match status" value="1"/>
</dbReference>
<dbReference type="PANTHER" id="PTHR42879:SF2">
    <property type="entry name" value="3-OXOACYL-[ACYL-CARRIER-PROTEIN] REDUCTASE FABG"/>
    <property type="match status" value="1"/>
</dbReference>
<evidence type="ECO:0000313" key="2">
    <source>
        <dbReference type="EMBL" id="GIF71528.1"/>
    </source>
</evidence>
<dbReference type="Pfam" id="PF13561">
    <property type="entry name" value="adh_short_C2"/>
    <property type="match status" value="1"/>
</dbReference>
<dbReference type="Proteomes" id="UP000604117">
    <property type="component" value="Unassembled WGS sequence"/>
</dbReference>
<keyword evidence="3" id="KW-1185">Reference proteome</keyword>
<gene>
    <name evidence="2" type="ORF">Asi02nite_10460</name>
</gene>
<dbReference type="InterPro" id="IPR002347">
    <property type="entry name" value="SDR_fam"/>
</dbReference>
<dbReference type="PRINTS" id="PR00081">
    <property type="entry name" value="GDHRDH"/>
</dbReference>
<protein>
    <submittedName>
        <fullName evidence="2">3-hydroxybutyrate dehydrogenase</fullName>
    </submittedName>
</protein>
<evidence type="ECO:0000256" key="1">
    <source>
        <dbReference type="ARBA" id="ARBA00006484"/>
    </source>
</evidence>
<proteinExistence type="inferred from homology"/>
<evidence type="ECO:0000313" key="3">
    <source>
        <dbReference type="Proteomes" id="UP000604117"/>
    </source>
</evidence>
<comment type="caution">
    <text evidence="2">The sequence shown here is derived from an EMBL/GenBank/DDBJ whole genome shotgun (WGS) entry which is preliminary data.</text>
</comment>
<dbReference type="EMBL" id="BONE01000005">
    <property type="protein sequence ID" value="GIF71528.1"/>
    <property type="molecule type" value="Genomic_DNA"/>
</dbReference>
<dbReference type="InterPro" id="IPR050259">
    <property type="entry name" value="SDR"/>
</dbReference>
<reference evidence="2 3" key="1">
    <citation type="submission" date="2021-01" db="EMBL/GenBank/DDBJ databases">
        <title>Whole genome shotgun sequence of Asanoa siamensis NBRC 107932.</title>
        <authorList>
            <person name="Komaki H."/>
            <person name="Tamura T."/>
        </authorList>
    </citation>
    <scope>NUCLEOTIDE SEQUENCE [LARGE SCALE GENOMIC DNA]</scope>
    <source>
        <strain evidence="2 3">NBRC 107932</strain>
    </source>
</reference>
<organism evidence="2 3">
    <name type="scientific">Asanoa siamensis</name>
    <dbReference type="NCBI Taxonomy" id="926357"/>
    <lineage>
        <taxon>Bacteria</taxon>
        <taxon>Bacillati</taxon>
        <taxon>Actinomycetota</taxon>
        <taxon>Actinomycetes</taxon>
        <taxon>Micromonosporales</taxon>
        <taxon>Micromonosporaceae</taxon>
        <taxon>Asanoa</taxon>
    </lineage>
</organism>
<dbReference type="SUPFAM" id="SSF51735">
    <property type="entry name" value="NAD(P)-binding Rossmann-fold domains"/>
    <property type="match status" value="1"/>
</dbReference>
<dbReference type="PRINTS" id="PR00080">
    <property type="entry name" value="SDRFAMILY"/>
</dbReference>